<sequence length="68" mass="7541">MANTHKSLDDFVREELGEEPSQEAMDYARRLYERYRLPADSARGGTGGREDPGDGLREGPRGNDEEGG</sequence>
<dbReference type="Proteomes" id="UP000536604">
    <property type="component" value="Unassembled WGS sequence"/>
</dbReference>
<keyword evidence="3" id="KW-1185">Reference proteome</keyword>
<reference evidence="2 3" key="1">
    <citation type="submission" date="2020-08" db="EMBL/GenBank/DDBJ databases">
        <title>Genomic Encyclopedia of Type Strains, Phase III (KMG-III): the genomes of soil and plant-associated and newly described type strains.</title>
        <authorList>
            <person name="Whitman W."/>
        </authorList>
    </citation>
    <scope>NUCLEOTIDE SEQUENCE [LARGE SCALE GENOMIC DNA]</scope>
    <source>
        <strain evidence="2 3">CECT 8712</strain>
    </source>
</reference>
<evidence type="ECO:0000256" key="1">
    <source>
        <dbReference type="SAM" id="MobiDB-lite"/>
    </source>
</evidence>
<evidence type="ECO:0000313" key="2">
    <source>
        <dbReference type="EMBL" id="MBB6120664.1"/>
    </source>
</evidence>
<feature type="region of interest" description="Disordered" evidence="1">
    <location>
        <begin position="1"/>
        <end position="68"/>
    </location>
</feature>
<comment type="caution">
    <text evidence="2">The sequence shown here is derived from an EMBL/GenBank/DDBJ whole genome shotgun (WGS) entry which is preliminary data.</text>
</comment>
<name>A0A841IR18_9ACTN</name>
<gene>
    <name evidence="2" type="ORF">FHS13_002621</name>
</gene>
<feature type="compositionally biased region" description="Basic and acidic residues" evidence="1">
    <location>
        <begin position="26"/>
        <end position="37"/>
    </location>
</feature>
<dbReference type="EMBL" id="JACHJO010000007">
    <property type="protein sequence ID" value="MBB6120664.1"/>
    <property type="molecule type" value="Genomic_DNA"/>
</dbReference>
<evidence type="ECO:0000313" key="3">
    <source>
        <dbReference type="Proteomes" id="UP000536604"/>
    </source>
</evidence>
<protein>
    <submittedName>
        <fullName evidence="2">Uncharacterized protein</fullName>
    </submittedName>
</protein>
<dbReference type="AlphaFoldDB" id="A0A841IR18"/>
<organism evidence="2 3">
    <name type="scientific">Nocardiopsis algeriensis</name>
    <dbReference type="NCBI Taxonomy" id="1478215"/>
    <lineage>
        <taxon>Bacteria</taxon>
        <taxon>Bacillati</taxon>
        <taxon>Actinomycetota</taxon>
        <taxon>Actinomycetes</taxon>
        <taxon>Streptosporangiales</taxon>
        <taxon>Nocardiopsidaceae</taxon>
        <taxon>Nocardiopsis</taxon>
    </lineage>
</organism>
<feature type="compositionally biased region" description="Basic and acidic residues" evidence="1">
    <location>
        <begin position="48"/>
        <end position="68"/>
    </location>
</feature>
<dbReference type="RefSeq" id="WP_184291936.1">
    <property type="nucleotide sequence ID" value="NZ_JACHJO010000007.1"/>
</dbReference>
<proteinExistence type="predicted"/>
<accession>A0A841IR18</accession>
<feature type="compositionally biased region" description="Basic and acidic residues" evidence="1">
    <location>
        <begin position="1"/>
        <end position="15"/>
    </location>
</feature>